<name>M5RQ11_9BACT</name>
<evidence type="ECO:0000256" key="2">
    <source>
        <dbReference type="ARBA" id="ARBA00022827"/>
    </source>
</evidence>
<dbReference type="PANTHER" id="PTHR43644">
    <property type="entry name" value="NA(+)-TRANSLOCATING NADH-QUINONE REDUCTASE SUBUNIT"/>
    <property type="match status" value="1"/>
</dbReference>
<dbReference type="AlphaFoldDB" id="M5RQ11"/>
<keyword evidence="1" id="KW-0285">Flavoprotein</keyword>
<evidence type="ECO:0000256" key="1">
    <source>
        <dbReference type="ARBA" id="ARBA00022630"/>
    </source>
</evidence>
<dbReference type="GO" id="GO:0051536">
    <property type="term" value="F:iron-sulfur cluster binding"/>
    <property type="evidence" value="ECO:0007669"/>
    <property type="project" value="InterPro"/>
</dbReference>
<dbReference type="InterPro" id="IPR036010">
    <property type="entry name" value="2Fe-2S_ferredoxin-like_sf"/>
</dbReference>
<keyword evidence="6" id="KW-1185">Reference proteome</keyword>
<dbReference type="InterPro" id="IPR012675">
    <property type="entry name" value="Beta-grasp_dom_sf"/>
</dbReference>
<feature type="domain" description="2Fe-2S ferredoxin-type" evidence="4">
    <location>
        <begin position="5"/>
        <end position="98"/>
    </location>
</feature>
<dbReference type="PROSITE" id="PS51085">
    <property type="entry name" value="2FE2S_FER_2"/>
    <property type="match status" value="1"/>
</dbReference>
<keyword evidence="2" id="KW-0274">FAD</keyword>
<gene>
    <name evidence="5" type="ORF">RMSM_01713</name>
</gene>
<dbReference type="CDD" id="cd00207">
    <property type="entry name" value="fer2"/>
    <property type="match status" value="1"/>
</dbReference>
<evidence type="ECO:0000256" key="3">
    <source>
        <dbReference type="SAM" id="MobiDB-lite"/>
    </source>
</evidence>
<protein>
    <submittedName>
        <fullName evidence="5">Ferredoxin</fullName>
    </submittedName>
</protein>
<organism evidence="5 6">
    <name type="scientific">Rhodopirellula maiorica SM1</name>
    <dbReference type="NCBI Taxonomy" id="1265738"/>
    <lineage>
        <taxon>Bacteria</taxon>
        <taxon>Pseudomonadati</taxon>
        <taxon>Planctomycetota</taxon>
        <taxon>Planctomycetia</taxon>
        <taxon>Pirellulales</taxon>
        <taxon>Pirellulaceae</taxon>
        <taxon>Novipirellula</taxon>
    </lineage>
</organism>
<evidence type="ECO:0000313" key="5">
    <source>
        <dbReference type="EMBL" id="EMI21375.1"/>
    </source>
</evidence>
<dbReference type="InterPro" id="IPR001041">
    <property type="entry name" value="2Fe-2S_ferredoxin-type"/>
</dbReference>
<accession>M5RQ11</accession>
<dbReference type="Pfam" id="PF00111">
    <property type="entry name" value="Fer2"/>
    <property type="match status" value="1"/>
</dbReference>
<dbReference type="PATRIC" id="fig|1265738.3.peg.1707"/>
<evidence type="ECO:0000313" key="6">
    <source>
        <dbReference type="Proteomes" id="UP000011991"/>
    </source>
</evidence>
<proteinExistence type="predicted"/>
<dbReference type="SUPFAM" id="SSF54292">
    <property type="entry name" value="2Fe-2S ferredoxin-like"/>
    <property type="match status" value="1"/>
</dbReference>
<sequence length="123" mass="13579">MYFMPKLTVQGVGEFDVRAGKRLVKALIEDAGTDQLHACGGQARCTTCRVKFVEGEPKNITEAEKETLKVREVKESGVRLSCQIACDHDMTVELISRLEGSGRKDQGSPVADEIEPAPEWTTR</sequence>
<feature type="region of interest" description="Disordered" evidence="3">
    <location>
        <begin position="99"/>
        <end position="123"/>
    </location>
</feature>
<reference evidence="5 6" key="1">
    <citation type="journal article" date="2013" name="Mar. Genomics">
        <title>Expression of sulfatases in Rhodopirellula baltica and the diversity of sulfatases in the genus Rhodopirellula.</title>
        <authorList>
            <person name="Wegner C.E."/>
            <person name="Richter-Heitmann T."/>
            <person name="Klindworth A."/>
            <person name="Klockow C."/>
            <person name="Richter M."/>
            <person name="Achstetter T."/>
            <person name="Glockner F.O."/>
            <person name="Harder J."/>
        </authorList>
    </citation>
    <scope>NUCLEOTIDE SEQUENCE [LARGE SCALE GENOMIC DNA]</scope>
    <source>
        <strain evidence="5 6">SM1</strain>
    </source>
</reference>
<dbReference type="PANTHER" id="PTHR43644:SF1">
    <property type="entry name" value="NAD(P)H-FLAVIN REDUCTASE"/>
    <property type="match status" value="1"/>
</dbReference>
<comment type="caution">
    <text evidence="5">The sequence shown here is derived from an EMBL/GenBank/DDBJ whole genome shotgun (WGS) entry which is preliminary data.</text>
</comment>
<dbReference type="Gene3D" id="3.10.20.30">
    <property type="match status" value="1"/>
</dbReference>
<evidence type="ECO:0000259" key="4">
    <source>
        <dbReference type="PROSITE" id="PS51085"/>
    </source>
</evidence>
<dbReference type="EMBL" id="ANOG01000253">
    <property type="protein sequence ID" value="EMI21375.1"/>
    <property type="molecule type" value="Genomic_DNA"/>
</dbReference>
<dbReference type="Proteomes" id="UP000011991">
    <property type="component" value="Unassembled WGS sequence"/>
</dbReference>